<dbReference type="Gene3D" id="2.20.20.110">
    <property type="entry name" value="Rad4, beta-hairpin domain BHD1"/>
    <property type="match status" value="1"/>
</dbReference>
<feature type="region of interest" description="Disordered" evidence="6">
    <location>
        <begin position="953"/>
        <end position="1072"/>
    </location>
</feature>
<dbReference type="SUPFAM" id="SSF54001">
    <property type="entry name" value="Cysteine proteinases"/>
    <property type="match status" value="1"/>
</dbReference>
<keyword evidence="4" id="KW-0234">DNA repair</keyword>
<dbReference type="Proteomes" id="UP000503462">
    <property type="component" value="Chromosome 4"/>
</dbReference>
<dbReference type="EMBL" id="CP051142">
    <property type="protein sequence ID" value="QIW99989.1"/>
    <property type="molecule type" value="Genomic_DNA"/>
</dbReference>
<dbReference type="FunFam" id="3.30.70.2460:FF:000001">
    <property type="entry name" value="DNA repair protein Rad4 family"/>
    <property type="match status" value="1"/>
</dbReference>
<dbReference type="InterPro" id="IPR018326">
    <property type="entry name" value="Rad4_beta-hairpin_dom1"/>
</dbReference>
<feature type="domain" description="Rad4 beta-hairpin" evidence="9">
    <location>
        <begin position="739"/>
        <end position="813"/>
    </location>
</feature>
<evidence type="ECO:0000256" key="1">
    <source>
        <dbReference type="ARBA" id="ARBA00004123"/>
    </source>
</evidence>
<comment type="subcellular location">
    <subcellularLocation>
        <location evidence="1">Nucleus</location>
    </subcellularLocation>
</comment>
<dbReference type="SMART" id="SM01031">
    <property type="entry name" value="BHD_2"/>
    <property type="match status" value="1"/>
</dbReference>
<evidence type="ECO:0000256" key="2">
    <source>
        <dbReference type="ARBA" id="ARBA00009525"/>
    </source>
</evidence>
<sequence length="1072" mass="120539">MPPFVPRKRSHTPDEETVQPAAKKRAVKAPKTKSRVKPTLFDAVDSPSTRSVSTDQAHKLLDKLGGDDDSSSEADSDDFEDVPATKRKDEDDEEMDWEDAIQEDTSLQEDTTQDVEIGDISVSLREDGSYVEPLVSAATGKKGPSKRERHIRVLTHTLHVQTLVWHNTVRNSWLNDSEVQKSLVDALTPGMTSEITRWKRSMGMLSRQELEKEKAAAARKAKSQSKKGRAKKELKGRDWSYSAEHTEVGNVDMSQGDPLYRLLKVLMGYWRQRFTILAPGLRKKGYMPLRRLREELKGWEKEPEAEYHGERISNLKAFRQLAKSCEGSRDVGNQLFVALLRGIGLDVRMVASLQPAGFGWSKLEEAHAKSTKVDDVNSKPVKQLPPPKLREILTPVQSKKVPKPEKSTRTSLRGDKSQPIKLDDSGSDLSSPPSDIEDQDEEISVIDVAPISKKKPTKKHDRDLAFPVYWAEVLSPATNRYIPVDPIVLRTIGSTAELVATFEPRGTKADRGKQVICYTIAFNADGTAKDVTIRYLKRHQLPGKTKGIRMPVERVPIHNRKGKVKKYEEYEWFSELMLYYRKPEKKRTIADDLEESTDLKPFKPSTEEKVLDKESIAWYKASAEFVLEEHLRREEAFLPGSEPVKTFTAGKGDKIKEHLVFKREDVVNCKTVESWHKEGRGLLPGQQPLKYVPIRAVTLQRKREIEDAERETGEKLKQGLYSEAQTDWIIPPPIVNGVIPRNAFGNMDVYVPTMVPAGAVHLPMKGTAKICRRLEIDHAEACTGFEFGNKRAVPVITGVVVAKENATLVRNAWKVEQAEQRRKEDVKRTATSLHWWRKMLMGMRIIDRMRAEYANTSTTEDEFNPFVRKAAKLMQEGDTAIEEQSRDTGGGFLLGDDEHVKEEHSNQELAGGFLVEEDDMAGGFVLSDDKIDSKSHASAAPVSLQSMHEVKEPMANGNDNISGGTINSDEDNRPRASLSTGMQAPARPAQKKTRSNAMNSEPARSGKTTNLKAPQRTIKKRDRVSPTKSPYFSSQEPVKVDDDDDDDDDNNNSGDSEEVVSVRRTTARTRRG</sequence>
<feature type="compositionally biased region" description="Basic residues" evidence="6">
    <location>
        <begin position="217"/>
        <end position="230"/>
    </location>
</feature>
<dbReference type="GO" id="GO:0006289">
    <property type="term" value="P:nucleotide-excision repair"/>
    <property type="evidence" value="ECO:0007669"/>
    <property type="project" value="InterPro"/>
</dbReference>
<evidence type="ECO:0000313" key="11">
    <source>
        <dbReference type="Proteomes" id="UP000503462"/>
    </source>
</evidence>
<dbReference type="OrthoDB" id="300780at2759"/>
<keyword evidence="11" id="KW-1185">Reference proteome</keyword>
<evidence type="ECO:0000259" key="9">
    <source>
        <dbReference type="SMART" id="SM01032"/>
    </source>
</evidence>
<evidence type="ECO:0000256" key="3">
    <source>
        <dbReference type="ARBA" id="ARBA00022763"/>
    </source>
</evidence>
<dbReference type="Gene3D" id="3.90.260.10">
    <property type="entry name" value="Transglutaminase-like"/>
    <property type="match status" value="1"/>
</dbReference>
<dbReference type="InterPro" id="IPR018327">
    <property type="entry name" value="BHD_2"/>
</dbReference>
<dbReference type="Pfam" id="PF10405">
    <property type="entry name" value="BHD_3"/>
    <property type="match status" value="1"/>
</dbReference>
<accession>A0A6H0Y010</accession>
<dbReference type="InterPro" id="IPR018325">
    <property type="entry name" value="Rad4/PNGase_transGLS-fold"/>
</dbReference>
<evidence type="ECO:0000313" key="10">
    <source>
        <dbReference type="EMBL" id="QIW99989.1"/>
    </source>
</evidence>
<dbReference type="InterPro" id="IPR018328">
    <property type="entry name" value="Rad4_beta-hairpin_dom3"/>
</dbReference>
<dbReference type="GO" id="GO:0005737">
    <property type="term" value="C:cytoplasm"/>
    <property type="evidence" value="ECO:0007669"/>
    <property type="project" value="TreeGrafter"/>
</dbReference>
<evidence type="ECO:0000256" key="5">
    <source>
        <dbReference type="ARBA" id="ARBA00023242"/>
    </source>
</evidence>
<feature type="compositionally biased region" description="Acidic residues" evidence="6">
    <location>
        <begin position="67"/>
        <end position="81"/>
    </location>
</feature>
<feature type="compositionally biased region" description="Polar residues" evidence="6">
    <location>
        <begin position="1026"/>
        <end position="1036"/>
    </location>
</feature>
<dbReference type="PANTHER" id="PTHR12135">
    <property type="entry name" value="DNA REPAIR PROTEIN XP-C / RAD4"/>
    <property type="match status" value="1"/>
</dbReference>
<feature type="region of interest" description="Disordered" evidence="6">
    <location>
        <begin position="211"/>
        <end position="236"/>
    </location>
</feature>
<dbReference type="PANTHER" id="PTHR12135:SF2">
    <property type="entry name" value="DNA REPAIR PROTEIN RAD34"/>
    <property type="match status" value="1"/>
</dbReference>
<feature type="compositionally biased region" description="Basic residues" evidence="6">
    <location>
        <begin position="1"/>
        <end position="10"/>
    </location>
</feature>
<dbReference type="Pfam" id="PF10404">
    <property type="entry name" value="BHD_2"/>
    <property type="match status" value="1"/>
</dbReference>
<feature type="region of interest" description="Disordered" evidence="6">
    <location>
        <begin position="369"/>
        <end position="443"/>
    </location>
</feature>
<evidence type="ECO:0000259" key="7">
    <source>
        <dbReference type="SMART" id="SM01030"/>
    </source>
</evidence>
<reference evidence="10 11" key="1">
    <citation type="journal article" date="2016" name="Sci. Rep.">
        <title>Peltaster fructicola genome reveals evolution from an invasive phytopathogen to an ectophytic parasite.</title>
        <authorList>
            <person name="Xu C."/>
            <person name="Chen H."/>
            <person name="Gleason M.L."/>
            <person name="Xu J.R."/>
            <person name="Liu H."/>
            <person name="Zhang R."/>
            <person name="Sun G."/>
        </authorList>
    </citation>
    <scope>NUCLEOTIDE SEQUENCE [LARGE SCALE GENOMIC DNA]</scope>
    <source>
        <strain evidence="10 11">LNHT1506</strain>
    </source>
</reference>
<feature type="compositionally biased region" description="Basic residues" evidence="6">
    <location>
        <begin position="22"/>
        <end position="36"/>
    </location>
</feature>
<gene>
    <name evidence="10" type="ORF">AMS68_005507</name>
</gene>
<evidence type="ECO:0000256" key="4">
    <source>
        <dbReference type="ARBA" id="ARBA00023204"/>
    </source>
</evidence>
<feature type="domain" description="Rad4 beta-hairpin" evidence="8">
    <location>
        <begin position="669"/>
        <end position="732"/>
    </location>
</feature>
<dbReference type="GO" id="GO:0003684">
    <property type="term" value="F:damaged DNA binding"/>
    <property type="evidence" value="ECO:0007669"/>
    <property type="project" value="InterPro"/>
</dbReference>
<feature type="compositionally biased region" description="Basic and acidic residues" evidence="6">
    <location>
        <begin position="402"/>
        <end position="424"/>
    </location>
</feature>
<name>A0A6H0Y010_9PEZI</name>
<keyword evidence="3" id="KW-0227">DNA damage</keyword>
<feature type="domain" description="Rad4 beta-hairpin" evidence="7">
    <location>
        <begin position="611"/>
        <end position="667"/>
    </location>
</feature>
<dbReference type="InterPro" id="IPR004583">
    <property type="entry name" value="DNA_repair_Rad4"/>
</dbReference>
<dbReference type="GO" id="GO:0006298">
    <property type="term" value="P:mismatch repair"/>
    <property type="evidence" value="ECO:0007669"/>
    <property type="project" value="TreeGrafter"/>
</dbReference>
<proteinExistence type="inferred from homology"/>
<evidence type="ECO:0000256" key="6">
    <source>
        <dbReference type="SAM" id="MobiDB-lite"/>
    </source>
</evidence>
<dbReference type="Pfam" id="PF10403">
    <property type="entry name" value="BHD_1"/>
    <property type="match status" value="1"/>
</dbReference>
<evidence type="ECO:0008006" key="12">
    <source>
        <dbReference type="Google" id="ProtNLM"/>
    </source>
</evidence>
<dbReference type="Pfam" id="PF03835">
    <property type="entry name" value="Rad4"/>
    <property type="match status" value="1"/>
</dbReference>
<feature type="compositionally biased region" description="Polar residues" evidence="6">
    <location>
        <begin position="46"/>
        <end position="55"/>
    </location>
</feature>
<feature type="region of interest" description="Disordered" evidence="6">
    <location>
        <begin position="1"/>
        <end position="96"/>
    </location>
</feature>
<keyword evidence="5" id="KW-0539">Nucleus</keyword>
<dbReference type="GO" id="GO:0003697">
    <property type="term" value="F:single-stranded DNA binding"/>
    <property type="evidence" value="ECO:0007669"/>
    <property type="project" value="TreeGrafter"/>
</dbReference>
<dbReference type="GO" id="GO:0000111">
    <property type="term" value="C:nucleotide-excision repair factor 2 complex"/>
    <property type="evidence" value="ECO:0007669"/>
    <property type="project" value="TreeGrafter"/>
</dbReference>
<organism evidence="10 11">
    <name type="scientific">Peltaster fructicola</name>
    <dbReference type="NCBI Taxonomy" id="286661"/>
    <lineage>
        <taxon>Eukaryota</taxon>
        <taxon>Fungi</taxon>
        <taxon>Dikarya</taxon>
        <taxon>Ascomycota</taxon>
        <taxon>Pezizomycotina</taxon>
        <taxon>Dothideomycetes</taxon>
        <taxon>Dothideomycetes incertae sedis</taxon>
        <taxon>Peltaster</taxon>
    </lineage>
</organism>
<protein>
    <recommendedName>
        <fullName evidence="12">Rad4 beta-hairpin domain-containing protein</fullName>
    </recommendedName>
</protein>
<dbReference type="InterPro" id="IPR042488">
    <property type="entry name" value="Rad4_BHD3_sf"/>
</dbReference>
<dbReference type="SMART" id="SM01030">
    <property type="entry name" value="BHD_1"/>
    <property type="match status" value="1"/>
</dbReference>
<dbReference type="AlphaFoldDB" id="A0A6H0Y010"/>
<dbReference type="Gene3D" id="3.30.70.2460">
    <property type="entry name" value="Rad4, beta-hairpin domain BHD3"/>
    <property type="match status" value="1"/>
</dbReference>
<dbReference type="GO" id="GO:0071942">
    <property type="term" value="C:XPC complex"/>
    <property type="evidence" value="ECO:0007669"/>
    <property type="project" value="TreeGrafter"/>
</dbReference>
<evidence type="ECO:0000259" key="8">
    <source>
        <dbReference type="SMART" id="SM01031"/>
    </source>
</evidence>
<dbReference type="InterPro" id="IPR038765">
    <property type="entry name" value="Papain-like_cys_pep_sf"/>
</dbReference>
<comment type="similarity">
    <text evidence="2">Belongs to the XPC family.</text>
</comment>
<dbReference type="SMART" id="SM01032">
    <property type="entry name" value="BHD_3"/>
    <property type="match status" value="1"/>
</dbReference>
<dbReference type="InterPro" id="IPR036985">
    <property type="entry name" value="Transglutaminase-like_sf"/>
</dbReference>
<feature type="compositionally biased region" description="Acidic residues" evidence="6">
    <location>
        <begin position="1041"/>
        <end position="1058"/>
    </location>
</feature>
<feature type="compositionally biased region" description="Basic and acidic residues" evidence="6">
    <location>
        <begin position="56"/>
        <end position="66"/>
    </location>
</feature>
<feature type="compositionally biased region" description="Polar residues" evidence="6">
    <location>
        <begin position="957"/>
        <end position="967"/>
    </location>
</feature>